<dbReference type="SUPFAM" id="SSF47384">
    <property type="entry name" value="Homodimeric domain of signal transducing histidine kinase"/>
    <property type="match status" value="1"/>
</dbReference>
<dbReference type="InterPro" id="IPR003661">
    <property type="entry name" value="HisK_dim/P_dom"/>
</dbReference>
<dbReference type="Pfam" id="PF00072">
    <property type="entry name" value="Response_reg"/>
    <property type="match status" value="1"/>
</dbReference>
<dbReference type="PANTHER" id="PTHR45339">
    <property type="entry name" value="HYBRID SIGNAL TRANSDUCTION HISTIDINE KINASE J"/>
    <property type="match status" value="1"/>
</dbReference>
<dbReference type="EC" id="2.7.13.3" evidence="2"/>
<comment type="catalytic activity">
    <reaction evidence="1">
        <text>ATP + protein L-histidine = ADP + protein N-phospho-L-histidine.</text>
        <dbReference type="EC" id="2.7.13.3"/>
    </reaction>
</comment>
<protein>
    <recommendedName>
        <fullName evidence="2">histidine kinase</fullName>
        <ecNumber evidence="2">2.7.13.3</ecNumber>
    </recommendedName>
</protein>
<keyword evidence="7" id="KW-0808">Transferase</keyword>
<keyword evidence="3 5" id="KW-0597">Phosphoprotein</keyword>
<gene>
    <name evidence="7" type="ORF">SAMN05444000_1019</name>
</gene>
<keyword evidence="7" id="KW-0418">Kinase</keyword>
<name>A0A1M6APH1_9RHOB</name>
<evidence type="ECO:0000256" key="4">
    <source>
        <dbReference type="ARBA" id="ARBA00023012"/>
    </source>
</evidence>
<sequence length="483" mass="53784">MTEASPTSFAEMLSGIRHDLRTPVGHIIGYSEMIEEELDEDEANTFAQDLQAIQNAGQRILALIDDHFNAAKTSPDQISLHDAQYQLRVQLNHISGYAEMLREEGVDDQNQELVSDLDKIIHAEKVIVSLVEKIDLNEKDSTEKSAKVSGPQTAPSNPAIEESALVGVGGHILVVDDDPVNREMLQRRLARSGYTSSVVASGQEALDTLAKSRADLVLLDLMMPGLSGLETLEILKADQRLRTVPVIMLTAADDMNTMVQCVLQGADDYIFKPFNPVLLNARISACLEKVRLRQNVSKKIRVFISSPGDVIPERKILKEVIGRLNEEFFGSAYIIPILWEEEPLLASDTFQAQIHPPHDTDVYVGILWSRIGSPLPDSILRPDGTRYDSGTAFEFEDALDGFRQNGKPEMLLYRKSGAPSLSLADEAAVLDRLDQIKKLQSYVDRWLIGEDGSYIGAFHMFAEIDEFEAMTEMHLRKVVDKLI</sequence>
<organism evidence="7 8">
    <name type="scientific">Shimia gijangensis</name>
    <dbReference type="NCBI Taxonomy" id="1470563"/>
    <lineage>
        <taxon>Bacteria</taxon>
        <taxon>Pseudomonadati</taxon>
        <taxon>Pseudomonadota</taxon>
        <taxon>Alphaproteobacteria</taxon>
        <taxon>Rhodobacterales</taxon>
        <taxon>Roseobacteraceae</taxon>
    </lineage>
</organism>
<dbReference type="SUPFAM" id="SSF52172">
    <property type="entry name" value="CheY-like"/>
    <property type="match status" value="1"/>
</dbReference>
<dbReference type="Proteomes" id="UP000183982">
    <property type="component" value="Unassembled WGS sequence"/>
</dbReference>
<dbReference type="InterPro" id="IPR011006">
    <property type="entry name" value="CheY-like_superfamily"/>
</dbReference>
<dbReference type="Pfam" id="PF00512">
    <property type="entry name" value="HisKA"/>
    <property type="match status" value="1"/>
</dbReference>
<dbReference type="GO" id="GO:0000155">
    <property type="term" value="F:phosphorelay sensor kinase activity"/>
    <property type="evidence" value="ECO:0007669"/>
    <property type="project" value="InterPro"/>
</dbReference>
<dbReference type="InterPro" id="IPR036097">
    <property type="entry name" value="HisK_dim/P_sf"/>
</dbReference>
<proteinExistence type="predicted"/>
<dbReference type="RefSeq" id="WP_073248142.1">
    <property type="nucleotide sequence ID" value="NZ_FQZQ01000001.1"/>
</dbReference>
<dbReference type="Gene3D" id="3.40.50.2300">
    <property type="match status" value="1"/>
</dbReference>
<dbReference type="STRING" id="1470563.SAMN05444000_1019"/>
<dbReference type="PROSITE" id="PS50110">
    <property type="entry name" value="RESPONSE_REGULATORY"/>
    <property type="match status" value="1"/>
</dbReference>
<dbReference type="SMART" id="SM00448">
    <property type="entry name" value="REC"/>
    <property type="match status" value="1"/>
</dbReference>
<dbReference type="InterPro" id="IPR001789">
    <property type="entry name" value="Sig_transdc_resp-reg_receiver"/>
</dbReference>
<evidence type="ECO:0000313" key="8">
    <source>
        <dbReference type="Proteomes" id="UP000183982"/>
    </source>
</evidence>
<evidence type="ECO:0000256" key="2">
    <source>
        <dbReference type="ARBA" id="ARBA00012438"/>
    </source>
</evidence>
<dbReference type="CDD" id="cd00082">
    <property type="entry name" value="HisKA"/>
    <property type="match status" value="1"/>
</dbReference>
<dbReference type="EMBL" id="FQZQ01000001">
    <property type="protein sequence ID" value="SHI38355.1"/>
    <property type="molecule type" value="Genomic_DNA"/>
</dbReference>
<feature type="modified residue" description="4-aspartylphosphate" evidence="5">
    <location>
        <position position="220"/>
    </location>
</feature>
<keyword evidence="8" id="KW-1185">Reference proteome</keyword>
<dbReference type="OrthoDB" id="315417at2"/>
<dbReference type="AlphaFoldDB" id="A0A1M6APH1"/>
<evidence type="ECO:0000259" key="6">
    <source>
        <dbReference type="PROSITE" id="PS50110"/>
    </source>
</evidence>
<dbReference type="SMART" id="SM00388">
    <property type="entry name" value="HisKA"/>
    <property type="match status" value="1"/>
</dbReference>
<dbReference type="Gene3D" id="1.10.287.130">
    <property type="match status" value="1"/>
</dbReference>
<evidence type="ECO:0000256" key="5">
    <source>
        <dbReference type="PROSITE-ProRule" id="PRU00169"/>
    </source>
</evidence>
<feature type="domain" description="Response regulatory" evidence="6">
    <location>
        <begin position="171"/>
        <end position="287"/>
    </location>
</feature>
<evidence type="ECO:0000256" key="3">
    <source>
        <dbReference type="ARBA" id="ARBA00022553"/>
    </source>
</evidence>
<accession>A0A1M6APH1</accession>
<evidence type="ECO:0000256" key="1">
    <source>
        <dbReference type="ARBA" id="ARBA00000085"/>
    </source>
</evidence>
<evidence type="ECO:0000313" key="7">
    <source>
        <dbReference type="EMBL" id="SHI38355.1"/>
    </source>
</evidence>
<reference evidence="8" key="1">
    <citation type="submission" date="2016-11" db="EMBL/GenBank/DDBJ databases">
        <authorList>
            <person name="Varghese N."/>
            <person name="Submissions S."/>
        </authorList>
    </citation>
    <scope>NUCLEOTIDE SEQUENCE [LARGE SCALE GENOMIC DNA]</scope>
    <source>
        <strain evidence="8">DSM 100564</strain>
    </source>
</reference>
<keyword evidence="4" id="KW-0902">Two-component regulatory system</keyword>
<dbReference type="PANTHER" id="PTHR45339:SF1">
    <property type="entry name" value="HYBRID SIGNAL TRANSDUCTION HISTIDINE KINASE J"/>
    <property type="match status" value="1"/>
</dbReference>